<protein>
    <recommendedName>
        <fullName evidence="3">Recombinase family protein</fullName>
    </recommendedName>
</protein>
<evidence type="ECO:0000313" key="1">
    <source>
        <dbReference type="EMBL" id="PEJ29784.1"/>
    </source>
</evidence>
<proteinExistence type="predicted"/>
<reference evidence="1 2" key="1">
    <citation type="submission" date="2017-09" db="EMBL/GenBank/DDBJ databases">
        <title>Large-scale bioinformatics analysis of Bacillus genomes uncovers conserved roles of natural products in bacterial physiology.</title>
        <authorList>
            <consortium name="Agbiome Team Llc"/>
            <person name="Bleich R.M."/>
            <person name="Kirk G.J."/>
            <person name="Santa Maria K.C."/>
            <person name="Allen S.E."/>
            <person name="Farag S."/>
            <person name="Shank E.A."/>
            <person name="Bowers A."/>
        </authorList>
    </citation>
    <scope>NUCLEOTIDE SEQUENCE [LARGE SCALE GENOMIC DNA]</scope>
    <source>
        <strain evidence="1 2">AFS003229</strain>
    </source>
</reference>
<name>A0AAX0S0X2_9BACI</name>
<dbReference type="Proteomes" id="UP000220106">
    <property type="component" value="Unassembled WGS sequence"/>
</dbReference>
<dbReference type="EMBL" id="NUEQ01000038">
    <property type="protein sequence ID" value="PEJ29784.1"/>
    <property type="molecule type" value="Genomic_DNA"/>
</dbReference>
<evidence type="ECO:0000313" key="2">
    <source>
        <dbReference type="Proteomes" id="UP000220106"/>
    </source>
</evidence>
<dbReference type="AlphaFoldDB" id="A0AAX0S0X2"/>
<organism evidence="1 2">
    <name type="scientific">Peribacillus butanolivorans</name>
    <dbReference type="NCBI Taxonomy" id="421767"/>
    <lineage>
        <taxon>Bacteria</taxon>
        <taxon>Bacillati</taxon>
        <taxon>Bacillota</taxon>
        <taxon>Bacilli</taxon>
        <taxon>Bacillales</taxon>
        <taxon>Bacillaceae</taxon>
        <taxon>Peribacillus</taxon>
    </lineage>
</organism>
<evidence type="ECO:0008006" key="3">
    <source>
        <dbReference type="Google" id="ProtNLM"/>
    </source>
</evidence>
<sequence length="108" mass="12529">MINLFSKHALSIYSFIKVSWNMIKLCFNSTFKRDLIVERTTEGRERAKRQGKHMGRPGQDEKTLKRAIKLYNERETNGMSVNDIVKATGVPRYMQKLNNINLVNGLII</sequence>
<accession>A0AAX0S0X2</accession>
<gene>
    <name evidence="1" type="ORF">CN689_21720</name>
</gene>
<comment type="caution">
    <text evidence="1">The sequence shown here is derived from an EMBL/GenBank/DDBJ whole genome shotgun (WGS) entry which is preliminary data.</text>
</comment>